<dbReference type="InterPro" id="IPR020568">
    <property type="entry name" value="Ribosomal_Su5_D2-typ_SF"/>
</dbReference>
<feature type="active site" evidence="7">
    <location>
        <position position="162"/>
    </location>
</feature>
<feature type="active site" evidence="7">
    <location>
        <position position="14"/>
    </location>
</feature>
<dbReference type="GO" id="GO:0005524">
    <property type="term" value="F:ATP binding"/>
    <property type="evidence" value="ECO:0007669"/>
    <property type="project" value="UniProtKB-UniRule"/>
</dbReference>
<keyword evidence="4 7" id="KW-0418">Kinase</keyword>
<keyword evidence="5 7" id="KW-0067">ATP-binding</keyword>
<dbReference type="PANTHER" id="PTHR43527:SF2">
    <property type="entry name" value="4-DIPHOSPHOCYTIDYL-2-C-METHYL-D-ERYTHRITOL KINASE, CHLOROPLASTIC"/>
    <property type="match status" value="1"/>
</dbReference>
<dbReference type="GO" id="GO:0019288">
    <property type="term" value="P:isopentenyl diphosphate biosynthetic process, methylerythritol 4-phosphate pathway"/>
    <property type="evidence" value="ECO:0007669"/>
    <property type="project" value="UniProtKB-UniRule"/>
</dbReference>
<sequence>MTSLPQLSLFSPAKINLFLHITGKRADGYHDLQTVFRLLNWGDTLHFQVSDRQFNPHQDFADNVLPITLDTKVAVTTNLRDNLITKAALALIHAIKSNTQLLEAVDRLPVIDIKLDKVLPAGAGLGGGSSNAATTLLALNKLWGLNLKQQTLIDIGRSVGADVPIFILGQDAIAEGIGEILTPLSLPPQHYLLLNPNAHASTQALFAHPDLRRDIPAISVADIEENSEGYLARLYPPFSNVFEPVVTNLVPEVNQALSYLKKLESLTHSSARMTGTGSSVFLPVPEAMTPRIQTYMINNPPPCHALITESLLGQKGSI</sequence>
<comment type="function">
    <text evidence="7">Catalyzes the phosphorylation of the position 2 hydroxy group of 4-diphosphocytidyl-2C-methyl-D-erythritol.</text>
</comment>
<dbReference type="Proteomes" id="UP000254123">
    <property type="component" value="Unassembled WGS sequence"/>
</dbReference>
<comment type="similarity">
    <text evidence="7">Belongs to the GHMP kinase family. IspE subfamily.</text>
</comment>
<feature type="domain" description="GHMP kinase N-terminal" evidence="8">
    <location>
        <begin position="82"/>
        <end position="170"/>
    </location>
</feature>
<dbReference type="NCBIfam" id="TIGR00154">
    <property type="entry name" value="ispE"/>
    <property type="match status" value="1"/>
</dbReference>
<evidence type="ECO:0000256" key="4">
    <source>
        <dbReference type="ARBA" id="ARBA00022777"/>
    </source>
</evidence>
<dbReference type="InterPro" id="IPR004424">
    <property type="entry name" value="IspE"/>
</dbReference>
<dbReference type="PANTHER" id="PTHR43527">
    <property type="entry name" value="4-DIPHOSPHOCYTIDYL-2-C-METHYL-D-ERYTHRITOL KINASE, CHLOROPLASTIC"/>
    <property type="match status" value="1"/>
</dbReference>
<dbReference type="InterPro" id="IPR036554">
    <property type="entry name" value="GHMP_kinase_C_sf"/>
</dbReference>
<keyword evidence="10" id="KW-1185">Reference proteome</keyword>
<keyword evidence="6 7" id="KW-0414">Isoprene biosynthesis</keyword>
<keyword evidence="2 7" id="KW-0808">Transferase</keyword>
<dbReference type="HAMAP" id="MF_00061">
    <property type="entry name" value="IspE"/>
    <property type="match status" value="1"/>
</dbReference>
<dbReference type="AlphaFoldDB" id="A0A379LJA8"/>
<keyword evidence="3 7" id="KW-0547">Nucleotide-binding</keyword>
<evidence type="ECO:0000256" key="3">
    <source>
        <dbReference type="ARBA" id="ARBA00022741"/>
    </source>
</evidence>
<protein>
    <recommendedName>
        <fullName evidence="1 7">4-diphosphocytidyl-2-C-methyl-D-erythritol kinase</fullName>
        <shortName evidence="7">CMK</shortName>
        <ecNumber evidence="7">2.7.1.148</ecNumber>
    </recommendedName>
    <alternativeName>
        <fullName evidence="7">4-(cytidine-5'-diphospho)-2-C-methyl-D-erythritol kinase</fullName>
    </alternativeName>
</protein>
<comment type="pathway">
    <text evidence="7">Isoprenoid biosynthesis; isopentenyl diphosphate biosynthesis via DXP pathway; isopentenyl diphosphate from 1-deoxy-D-xylulose 5-phosphate: step 3/6.</text>
</comment>
<dbReference type="UniPathway" id="UPA00056">
    <property type="reaction ID" value="UER00094"/>
</dbReference>
<dbReference type="InterPro" id="IPR014721">
    <property type="entry name" value="Ribsml_uS5_D2-typ_fold_subgr"/>
</dbReference>
<dbReference type="InterPro" id="IPR006204">
    <property type="entry name" value="GHMP_kinase_N_dom"/>
</dbReference>
<accession>A0A379LJA8</accession>
<dbReference type="EMBL" id="UGVC01000001">
    <property type="protein sequence ID" value="SUD89842.1"/>
    <property type="molecule type" value="Genomic_DNA"/>
</dbReference>
<gene>
    <name evidence="7 9" type="primary">ispE</name>
    <name evidence="9" type="ORF">NCTC10526_00148</name>
</gene>
<organism evidence="9 10">
    <name type="scientific">Psychrobacter phenylpyruvicus</name>
    <dbReference type="NCBI Taxonomy" id="29432"/>
    <lineage>
        <taxon>Bacteria</taxon>
        <taxon>Pseudomonadati</taxon>
        <taxon>Pseudomonadota</taxon>
        <taxon>Gammaproteobacteria</taxon>
        <taxon>Moraxellales</taxon>
        <taxon>Moraxellaceae</taxon>
        <taxon>Psychrobacter</taxon>
    </lineage>
</organism>
<dbReference type="STRING" id="1123034.GCA_000685805_01047"/>
<evidence type="ECO:0000313" key="9">
    <source>
        <dbReference type="EMBL" id="SUD89842.1"/>
    </source>
</evidence>
<dbReference type="SUPFAM" id="SSF55060">
    <property type="entry name" value="GHMP Kinase, C-terminal domain"/>
    <property type="match status" value="1"/>
</dbReference>
<dbReference type="EC" id="2.7.1.148" evidence="7"/>
<evidence type="ECO:0000259" key="8">
    <source>
        <dbReference type="Pfam" id="PF00288"/>
    </source>
</evidence>
<evidence type="ECO:0000256" key="6">
    <source>
        <dbReference type="ARBA" id="ARBA00023229"/>
    </source>
</evidence>
<comment type="catalytic activity">
    <reaction evidence="7">
        <text>4-CDP-2-C-methyl-D-erythritol + ATP = 4-CDP-2-C-methyl-D-erythritol 2-phosphate + ADP + H(+)</text>
        <dbReference type="Rhea" id="RHEA:18437"/>
        <dbReference type="ChEBI" id="CHEBI:15378"/>
        <dbReference type="ChEBI" id="CHEBI:30616"/>
        <dbReference type="ChEBI" id="CHEBI:57823"/>
        <dbReference type="ChEBI" id="CHEBI:57919"/>
        <dbReference type="ChEBI" id="CHEBI:456216"/>
        <dbReference type="EC" id="2.7.1.148"/>
    </reaction>
</comment>
<dbReference type="Gene3D" id="3.30.70.890">
    <property type="entry name" value="GHMP kinase, C-terminal domain"/>
    <property type="match status" value="1"/>
</dbReference>
<evidence type="ECO:0000256" key="5">
    <source>
        <dbReference type="ARBA" id="ARBA00022840"/>
    </source>
</evidence>
<evidence type="ECO:0000313" key="10">
    <source>
        <dbReference type="Proteomes" id="UP000254123"/>
    </source>
</evidence>
<dbReference type="Gene3D" id="3.30.230.10">
    <property type="match status" value="1"/>
</dbReference>
<reference evidence="9 10" key="1">
    <citation type="submission" date="2018-06" db="EMBL/GenBank/DDBJ databases">
        <authorList>
            <consortium name="Pathogen Informatics"/>
            <person name="Doyle S."/>
        </authorList>
    </citation>
    <scope>NUCLEOTIDE SEQUENCE [LARGE SCALE GENOMIC DNA]</scope>
    <source>
        <strain evidence="9 10">NCTC10526</strain>
    </source>
</reference>
<evidence type="ECO:0000256" key="2">
    <source>
        <dbReference type="ARBA" id="ARBA00022679"/>
    </source>
</evidence>
<dbReference type="Pfam" id="PF00288">
    <property type="entry name" value="GHMP_kinases_N"/>
    <property type="match status" value="1"/>
</dbReference>
<dbReference type="SUPFAM" id="SSF54211">
    <property type="entry name" value="Ribosomal protein S5 domain 2-like"/>
    <property type="match status" value="1"/>
</dbReference>
<dbReference type="GO" id="GO:0050515">
    <property type="term" value="F:4-(cytidine 5'-diphospho)-2-C-methyl-D-erythritol kinase activity"/>
    <property type="evidence" value="ECO:0007669"/>
    <property type="project" value="UniProtKB-UniRule"/>
</dbReference>
<proteinExistence type="inferred from homology"/>
<feature type="binding site" evidence="7">
    <location>
        <begin position="120"/>
        <end position="130"/>
    </location>
    <ligand>
        <name>ATP</name>
        <dbReference type="ChEBI" id="CHEBI:30616"/>
    </ligand>
</feature>
<name>A0A379LJA8_9GAMM</name>
<dbReference type="GO" id="GO:0016114">
    <property type="term" value="P:terpenoid biosynthetic process"/>
    <property type="evidence" value="ECO:0007669"/>
    <property type="project" value="UniProtKB-UniRule"/>
</dbReference>
<evidence type="ECO:0000256" key="1">
    <source>
        <dbReference type="ARBA" id="ARBA00017473"/>
    </source>
</evidence>
<dbReference type="RefSeq" id="WP_028858629.1">
    <property type="nucleotide sequence ID" value="NZ_CAJHAQ010000001.1"/>
</dbReference>
<evidence type="ECO:0000256" key="7">
    <source>
        <dbReference type="HAMAP-Rule" id="MF_00061"/>
    </source>
</evidence>
<dbReference type="PIRSF" id="PIRSF010376">
    <property type="entry name" value="IspE"/>
    <property type="match status" value="1"/>
</dbReference>